<proteinExistence type="predicted"/>
<protein>
    <submittedName>
        <fullName evidence="1">Uncharacterized protein</fullName>
    </submittedName>
</protein>
<dbReference type="Proteomes" id="UP000649955">
    <property type="component" value="Unassembled WGS sequence"/>
</dbReference>
<accession>A0ABQ3K4V3</accession>
<gene>
    <name evidence="1" type="ORF">GCM10017567_17000</name>
</gene>
<dbReference type="EMBL" id="BNAW01000005">
    <property type="protein sequence ID" value="GHG02387.1"/>
    <property type="molecule type" value="Genomic_DNA"/>
</dbReference>
<evidence type="ECO:0000313" key="1">
    <source>
        <dbReference type="EMBL" id="GHG02387.1"/>
    </source>
</evidence>
<organism evidence="1 2">
    <name type="scientific">Amycolatopsis bullii</name>
    <dbReference type="NCBI Taxonomy" id="941987"/>
    <lineage>
        <taxon>Bacteria</taxon>
        <taxon>Bacillati</taxon>
        <taxon>Actinomycetota</taxon>
        <taxon>Actinomycetes</taxon>
        <taxon>Pseudonocardiales</taxon>
        <taxon>Pseudonocardiaceae</taxon>
        <taxon>Amycolatopsis</taxon>
    </lineage>
</organism>
<evidence type="ECO:0000313" key="2">
    <source>
        <dbReference type="Proteomes" id="UP000649955"/>
    </source>
</evidence>
<comment type="caution">
    <text evidence="1">The sequence shown here is derived from an EMBL/GenBank/DDBJ whole genome shotgun (WGS) entry which is preliminary data.</text>
</comment>
<reference evidence="2" key="1">
    <citation type="journal article" date="2019" name="Int. J. Syst. Evol. Microbiol.">
        <title>The Global Catalogue of Microorganisms (GCM) 10K type strain sequencing project: providing services to taxonomists for standard genome sequencing and annotation.</title>
        <authorList>
            <consortium name="The Broad Institute Genomics Platform"/>
            <consortium name="The Broad Institute Genome Sequencing Center for Infectious Disease"/>
            <person name="Wu L."/>
            <person name="Ma J."/>
        </authorList>
    </citation>
    <scope>NUCLEOTIDE SEQUENCE [LARGE SCALE GENOMIC DNA]</scope>
    <source>
        <strain evidence="2">CGMCC 4.7680</strain>
    </source>
</reference>
<sequence>MLIRLSVLVLHARTGSVWGSPEPVRSAAIPFIRRASGQPPGIANRLYDRRITMRRITAALGALALTTGVLIGTAGPVSAQAETIPVGSCIGSSLEMFAVTGLCVLPRNFPVLTYPGS</sequence>
<name>A0ABQ3K4V3_9PSEU</name>
<keyword evidence="2" id="KW-1185">Reference proteome</keyword>